<accession>A0A0A9SSG1</accession>
<evidence type="ECO:0000313" key="1">
    <source>
        <dbReference type="EMBL" id="JAD44250.1"/>
    </source>
</evidence>
<reference evidence="1" key="2">
    <citation type="journal article" date="2015" name="Data Brief">
        <title>Shoot transcriptome of the giant reed, Arundo donax.</title>
        <authorList>
            <person name="Barrero R.A."/>
            <person name="Guerrero F.D."/>
            <person name="Moolhuijzen P."/>
            <person name="Goolsby J.A."/>
            <person name="Tidwell J."/>
            <person name="Bellgard S.E."/>
            <person name="Bellgard M.I."/>
        </authorList>
    </citation>
    <scope>NUCLEOTIDE SEQUENCE</scope>
    <source>
        <tissue evidence="1">Shoot tissue taken approximately 20 cm above the soil surface</tissue>
    </source>
</reference>
<protein>
    <submittedName>
        <fullName evidence="1">Uncharacterized protein</fullName>
    </submittedName>
</protein>
<reference evidence="1" key="1">
    <citation type="submission" date="2014-09" db="EMBL/GenBank/DDBJ databases">
        <authorList>
            <person name="Magalhaes I.L.F."/>
            <person name="Oliveira U."/>
            <person name="Santos F.R."/>
            <person name="Vidigal T.H.D.A."/>
            <person name="Brescovit A.D."/>
            <person name="Santos A.J."/>
        </authorList>
    </citation>
    <scope>NUCLEOTIDE SEQUENCE</scope>
    <source>
        <tissue evidence="1">Shoot tissue taken approximately 20 cm above the soil surface</tissue>
    </source>
</reference>
<name>A0A0A9SSG1_ARUDO</name>
<sequence>MVLSVKELLDCPYFSVLICDHVGLYPYTMCVLVRAF</sequence>
<organism evidence="1">
    <name type="scientific">Arundo donax</name>
    <name type="common">Giant reed</name>
    <name type="synonym">Donax arundinaceus</name>
    <dbReference type="NCBI Taxonomy" id="35708"/>
    <lineage>
        <taxon>Eukaryota</taxon>
        <taxon>Viridiplantae</taxon>
        <taxon>Streptophyta</taxon>
        <taxon>Embryophyta</taxon>
        <taxon>Tracheophyta</taxon>
        <taxon>Spermatophyta</taxon>
        <taxon>Magnoliopsida</taxon>
        <taxon>Liliopsida</taxon>
        <taxon>Poales</taxon>
        <taxon>Poaceae</taxon>
        <taxon>PACMAD clade</taxon>
        <taxon>Arundinoideae</taxon>
        <taxon>Arundineae</taxon>
        <taxon>Arundo</taxon>
    </lineage>
</organism>
<proteinExistence type="predicted"/>
<dbReference type="AlphaFoldDB" id="A0A0A9SSG1"/>
<dbReference type="EMBL" id="GBRH01253645">
    <property type="protein sequence ID" value="JAD44250.1"/>
    <property type="molecule type" value="Transcribed_RNA"/>
</dbReference>